<keyword evidence="1" id="KW-0472">Membrane</keyword>
<feature type="transmembrane region" description="Helical" evidence="1">
    <location>
        <begin position="121"/>
        <end position="140"/>
    </location>
</feature>
<evidence type="ECO:0000313" key="4">
    <source>
        <dbReference type="Proteomes" id="UP000505355"/>
    </source>
</evidence>
<feature type="domain" description="DUF1648" evidence="2">
    <location>
        <begin position="13"/>
        <end position="57"/>
    </location>
</feature>
<reference evidence="3 4" key="1">
    <citation type="submission" date="2020-05" db="EMBL/GenBank/DDBJ databases">
        <title>Mucilaginibacter mali sp. nov.</title>
        <authorList>
            <person name="Kim H.S."/>
            <person name="Lee K.C."/>
            <person name="Suh M.K."/>
            <person name="Kim J.-S."/>
            <person name="Han K.-I."/>
            <person name="Eom M.K."/>
            <person name="Shin Y.K."/>
            <person name="Lee J.-S."/>
        </authorList>
    </citation>
    <scope>NUCLEOTIDE SEQUENCE [LARGE SCALE GENOMIC DNA]</scope>
    <source>
        <strain evidence="3 4">G2-14</strain>
    </source>
</reference>
<dbReference type="InterPro" id="IPR012867">
    <property type="entry name" value="DUF1648"/>
</dbReference>
<dbReference type="GO" id="GO:0009636">
    <property type="term" value="P:response to toxic substance"/>
    <property type="evidence" value="ECO:0007669"/>
    <property type="project" value="TreeGrafter"/>
</dbReference>
<dbReference type="EMBL" id="CP054139">
    <property type="protein sequence ID" value="QKJ30642.1"/>
    <property type="molecule type" value="Genomic_DNA"/>
</dbReference>
<dbReference type="PANTHER" id="PTHR37810">
    <property type="entry name" value="IMMUNITY PROTEIN SDPI"/>
    <property type="match status" value="1"/>
</dbReference>
<evidence type="ECO:0000256" key="1">
    <source>
        <dbReference type="SAM" id="Phobius"/>
    </source>
</evidence>
<dbReference type="Proteomes" id="UP000505355">
    <property type="component" value="Chromosome"/>
</dbReference>
<evidence type="ECO:0000313" key="3">
    <source>
        <dbReference type="EMBL" id="QKJ30642.1"/>
    </source>
</evidence>
<organism evidence="3 4">
    <name type="scientific">Mucilaginibacter mali</name>
    <dbReference type="NCBI Taxonomy" id="2740462"/>
    <lineage>
        <taxon>Bacteria</taxon>
        <taxon>Pseudomonadati</taxon>
        <taxon>Bacteroidota</taxon>
        <taxon>Sphingobacteriia</taxon>
        <taxon>Sphingobacteriales</taxon>
        <taxon>Sphingobacteriaceae</taxon>
        <taxon>Mucilaginibacter</taxon>
    </lineage>
</organism>
<name>A0A7D4UKG7_9SPHI</name>
<feature type="transmembrane region" description="Helical" evidence="1">
    <location>
        <begin position="91"/>
        <end position="109"/>
    </location>
</feature>
<dbReference type="InterPro" id="IPR025962">
    <property type="entry name" value="SdpI/YhfL"/>
</dbReference>
<dbReference type="Pfam" id="PF13630">
    <property type="entry name" value="SdpI"/>
    <property type="match status" value="1"/>
</dbReference>
<feature type="transmembrane region" description="Helical" evidence="1">
    <location>
        <begin position="12"/>
        <end position="32"/>
    </location>
</feature>
<dbReference type="KEGG" id="mmab:HQ865_13055"/>
<feature type="transmembrane region" description="Helical" evidence="1">
    <location>
        <begin position="170"/>
        <end position="186"/>
    </location>
</feature>
<dbReference type="RefSeq" id="WP_173415315.1">
    <property type="nucleotide sequence ID" value="NZ_CP054139.1"/>
</dbReference>
<dbReference type="Pfam" id="PF07853">
    <property type="entry name" value="DUF1648"/>
    <property type="match status" value="1"/>
</dbReference>
<dbReference type="InterPro" id="IPR026272">
    <property type="entry name" value="SdpI"/>
</dbReference>
<dbReference type="PIRSF" id="PIRSF038959">
    <property type="entry name" value="SdpI"/>
    <property type="match status" value="1"/>
</dbReference>
<keyword evidence="1" id="KW-0812">Transmembrane</keyword>
<dbReference type="AlphaFoldDB" id="A0A7D4UKG7"/>
<gene>
    <name evidence="3" type="ORF">HQ865_13055</name>
</gene>
<proteinExistence type="predicted"/>
<protein>
    <submittedName>
        <fullName evidence="3">SdpI family protein</fullName>
    </submittedName>
</protein>
<keyword evidence="1" id="KW-1133">Transmembrane helix</keyword>
<evidence type="ECO:0000259" key="2">
    <source>
        <dbReference type="Pfam" id="PF07853"/>
    </source>
</evidence>
<keyword evidence="4" id="KW-1185">Reference proteome</keyword>
<accession>A0A7D4UKG7</accession>
<feature type="transmembrane region" description="Helical" evidence="1">
    <location>
        <begin position="192"/>
        <end position="213"/>
    </location>
</feature>
<feature type="transmembrane region" description="Helical" evidence="1">
    <location>
        <begin position="52"/>
        <end position="70"/>
    </location>
</feature>
<dbReference type="PANTHER" id="PTHR37810:SF5">
    <property type="entry name" value="IMMUNITY PROTEIN SDPI"/>
    <property type="match status" value="1"/>
</dbReference>
<sequence>MKKFTMLDGAAIIIWLLPMVYLYSIYYQLPAIVPMHYGADGKPNGYGSRQSFMGAMMIMQGTGVFMYLLLRFLPAIDPKKQAQYNPSVYNKLALGILIFLTVLSIAIVYATQHKGLKIDKILFPLMGLLFAFIGNMMNNIKPNYFAGIRTPWTLEDEGTWKATHRLAAKLWFAGGLIITVTTLLIHGTVATIFFPVSIAIMVLVPVIYSYRYYKKHHTA</sequence>